<comment type="caution">
    <text evidence="2">The sequence shown here is derived from an EMBL/GenBank/DDBJ whole genome shotgun (WGS) entry which is preliminary data.</text>
</comment>
<dbReference type="InterPro" id="IPR000477">
    <property type="entry name" value="RT_dom"/>
</dbReference>
<evidence type="ECO:0000313" key="2">
    <source>
        <dbReference type="EMBL" id="RVW81601.1"/>
    </source>
</evidence>
<dbReference type="Pfam" id="PF00078">
    <property type="entry name" value="RVT_1"/>
    <property type="match status" value="1"/>
</dbReference>
<proteinExistence type="predicted"/>
<dbReference type="PANTHER" id="PTHR24559">
    <property type="entry name" value="TRANSPOSON TY3-I GAG-POL POLYPROTEIN"/>
    <property type="match status" value="1"/>
</dbReference>
<sequence>MRGTTSSSCSEHTWTPVKQKLRRLHPRWSLQVKEEIQKQLSVGFLSTVEYPEWLANVVPIPKRTARFSGYSQILMAPEDMEKTSFITEWDTYCCRVMPFGLKNAGATYQRAATTLFHDMMHRDVEVYVDDMIVKSQDRLDHVAALERFFKRIRQFKIEIESQEVHFWSDF</sequence>
<dbReference type="EMBL" id="QGNW01000251">
    <property type="protein sequence ID" value="RVW81601.1"/>
    <property type="molecule type" value="Genomic_DNA"/>
</dbReference>
<dbReference type="InterPro" id="IPR043502">
    <property type="entry name" value="DNA/RNA_pol_sf"/>
</dbReference>
<organism evidence="2 3">
    <name type="scientific">Vitis vinifera</name>
    <name type="common">Grape</name>
    <dbReference type="NCBI Taxonomy" id="29760"/>
    <lineage>
        <taxon>Eukaryota</taxon>
        <taxon>Viridiplantae</taxon>
        <taxon>Streptophyta</taxon>
        <taxon>Embryophyta</taxon>
        <taxon>Tracheophyta</taxon>
        <taxon>Spermatophyta</taxon>
        <taxon>Magnoliopsida</taxon>
        <taxon>eudicotyledons</taxon>
        <taxon>Gunneridae</taxon>
        <taxon>Pentapetalae</taxon>
        <taxon>rosids</taxon>
        <taxon>Vitales</taxon>
        <taxon>Vitaceae</taxon>
        <taxon>Viteae</taxon>
        <taxon>Vitis</taxon>
    </lineage>
</organism>
<dbReference type="PANTHER" id="PTHR24559:SF457">
    <property type="entry name" value="RNA-DIRECTED DNA POLYMERASE HOMOLOG"/>
    <property type="match status" value="1"/>
</dbReference>
<dbReference type="InterPro" id="IPR043128">
    <property type="entry name" value="Rev_trsase/Diguanyl_cyclase"/>
</dbReference>
<protein>
    <submittedName>
        <fullName evidence="2">Retrovirus-related Pol polyprotein from transposon gypsy</fullName>
    </submittedName>
</protein>
<accession>A0A438HAZ4</accession>
<evidence type="ECO:0000313" key="3">
    <source>
        <dbReference type="Proteomes" id="UP000288805"/>
    </source>
</evidence>
<dbReference type="AlphaFoldDB" id="A0A438HAZ4"/>
<gene>
    <name evidence="2" type="primary">pol_723</name>
    <name evidence="2" type="ORF">CK203_049449</name>
</gene>
<dbReference type="InterPro" id="IPR053134">
    <property type="entry name" value="RNA-dir_DNA_polymerase"/>
</dbReference>
<dbReference type="Proteomes" id="UP000288805">
    <property type="component" value="Unassembled WGS sequence"/>
</dbReference>
<dbReference type="CDD" id="cd01647">
    <property type="entry name" value="RT_LTR"/>
    <property type="match status" value="1"/>
</dbReference>
<feature type="domain" description="Reverse transcriptase" evidence="1">
    <location>
        <begin position="68"/>
        <end position="166"/>
    </location>
</feature>
<evidence type="ECO:0000259" key="1">
    <source>
        <dbReference type="Pfam" id="PF00078"/>
    </source>
</evidence>
<dbReference type="SUPFAM" id="SSF56672">
    <property type="entry name" value="DNA/RNA polymerases"/>
    <property type="match status" value="1"/>
</dbReference>
<dbReference type="Gene3D" id="3.30.70.270">
    <property type="match status" value="1"/>
</dbReference>
<dbReference type="Gene3D" id="3.10.10.10">
    <property type="entry name" value="HIV Type 1 Reverse Transcriptase, subunit A, domain 1"/>
    <property type="match status" value="2"/>
</dbReference>
<name>A0A438HAZ4_VITVI</name>
<reference evidence="2 3" key="1">
    <citation type="journal article" date="2018" name="PLoS Genet.">
        <title>Population sequencing reveals clonal diversity and ancestral inbreeding in the grapevine cultivar Chardonnay.</title>
        <authorList>
            <person name="Roach M.J."/>
            <person name="Johnson D.L."/>
            <person name="Bohlmann J."/>
            <person name="van Vuuren H.J."/>
            <person name="Jones S.J."/>
            <person name="Pretorius I.S."/>
            <person name="Schmidt S.A."/>
            <person name="Borneman A.R."/>
        </authorList>
    </citation>
    <scope>NUCLEOTIDE SEQUENCE [LARGE SCALE GENOMIC DNA]</scope>
    <source>
        <strain evidence="3">cv. Chardonnay</strain>
        <tissue evidence="2">Leaf</tissue>
    </source>
</reference>